<organism evidence="8 9">
    <name type="scientific">Piscinibacter sakaiensis</name>
    <name type="common">Ideonella sakaiensis</name>
    <dbReference type="NCBI Taxonomy" id="1547922"/>
    <lineage>
        <taxon>Bacteria</taxon>
        <taxon>Pseudomonadati</taxon>
        <taxon>Pseudomonadota</taxon>
        <taxon>Betaproteobacteria</taxon>
        <taxon>Burkholderiales</taxon>
        <taxon>Sphaerotilaceae</taxon>
        <taxon>Piscinibacter</taxon>
    </lineage>
</organism>
<keyword evidence="4" id="KW-0547">Nucleotide-binding</keyword>
<dbReference type="InterPro" id="IPR003593">
    <property type="entry name" value="AAA+_ATPase"/>
</dbReference>
<dbReference type="EMBL" id="BBYR01000014">
    <property type="protein sequence ID" value="GAP35113.1"/>
    <property type="molecule type" value="Genomic_DNA"/>
</dbReference>
<dbReference type="CDD" id="cd03224">
    <property type="entry name" value="ABC_TM1139_LivF_branched"/>
    <property type="match status" value="1"/>
</dbReference>
<evidence type="ECO:0000256" key="1">
    <source>
        <dbReference type="ARBA" id="ARBA00005417"/>
    </source>
</evidence>
<evidence type="ECO:0000313" key="8">
    <source>
        <dbReference type="EMBL" id="GAP35113.1"/>
    </source>
</evidence>
<dbReference type="Gene3D" id="3.40.50.300">
    <property type="entry name" value="P-loop containing nucleotide triphosphate hydrolases"/>
    <property type="match status" value="1"/>
</dbReference>
<name>A0A0K8NXK9_PISS1</name>
<keyword evidence="6" id="KW-0029">Amino-acid transport</keyword>
<evidence type="ECO:0000256" key="4">
    <source>
        <dbReference type="ARBA" id="ARBA00022741"/>
    </source>
</evidence>
<keyword evidence="3" id="KW-1003">Cell membrane</keyword>
<reference evidence="9" key="1">
    <citation type="submission" date="2015-07" db="EMBL/GenBank/DDBJ databases">
        <title>Discovery of a poly(ethylene terephthalate assimilation.</title>
        <authorList>
            <person name="Yoshida S."/>
            <person name="Hiraga K."/>
            <person name="Takehana T."/>
            <person name="Taniguchi I."/>
            <person name="Yamaji H."/>
            <person name="Maeda Y."/>
            <person name="Toyohara K."/>
            <person name="Miyamoto K."/>
            <person name="Kimura Y."/>
            <person name="Oda K."/>
        </authorList>
    </citation>
    <scope>NUCLEOTIDE SEQUENCE [LARGE SCALE GENOMIC DNA]</scope>
    <source>
        <strain evidence="9">NBRC 110686 / TISTR 2288 / 201-F6</strain>
    </source>
</reference>
<evidence type="ECO:0000256" key="3">
    <source>
        <dbReference type="ARBA" id="ARBA00022475"/>
    </source>
</evidence>
<dbReference type="GO" id="GO:0005524">
    <property type="term" value="F:ATP binding"/>
    <property type="evidence" value="ECO:0007669"/>
    <property type="project" value="UniProtKB-KW"/>
</dbReference>
<dbReference type="STRING" id="1547922.ISF6_0684"/>
<reference evidence="8 9" key="2">
    <citation type="journal article" date="2016" name="Science">
        <title>A bacterium that degrades and assimilates poly(ethylene terephthalate).</title>
        <authorList>
            <person name="Yoshida S."/>
            <person name="Hiraga K."/>
            <person name="Takehana T."/>
            <person name="Taniguchi I."/>
            <person name="Yamaji H."/>
            <person name="Maeda Y."/>
            <person name="Toyohara K."/>
            <person name="Miyamoto K."/>
            <person name="Kimura Y."/>
            <person name="Oda K."/>
        </authorList>
    </citation>
    <scope>NUCLEOTIDE SEQUENCE [LARGE SCALE GENOMIC DNA]</scope>
    <source>
        <strain evidence="9">NBRC 110686 / TISTR 2288 / 201-F6</strain>
    </source>
</reference>
<sequence>MAEPLLELRGVHTHIGAYHILHGVDLVVPAGQVTMLLGRNGAGKTTTLRTIMGLWAASSGELRFRGERIGGPGTPADTPRIAQRGIAYVPENMGIFGDLTVQENMVLAARSARRAAQLDTARLDWIFGLFPALKKFWLYPAGKLSGGQKQMLAVARAIVEPRELLLVDEPSKGLAPAIVQNLIEAFRQLKAQRTTVLLVEQNVAMARALGDRVAVMDNGRVVHDGSMAALAADDDLQQRLLGLSLGAHA</sequence>
<accession>A0A0K8NXK9</accession>
<dbReference type="PROSITE" id="PS00211">
    <property type="entry name" value="ABC_TRANSPORTER_1"/>
    <property type="match status" value="1"/>
</dbReference>
<dbReference type="InterPro" id="IPR027417">
    <property type="entry name" value="P-loop_NTPase"/>
</dbReference>
<dbReference type="PROSITE" id="PS50893">
    <property type="entry name" value="ABC_TRANSPORTER_2"/>
    <property type="match status" value="1"/>
</dbReference>
<evidence type="ECO:0000256" key="5">
    <source>
        <dbReference type="ARBA" id="ARBA00022840"/>
    </source>
</evidence>
<comment type="caution">
    <text evidence="8">The sequence shown here is derived from an EMBL/GenBank/DDBJ whole genome shotgun (WGS) entry which is preliminary data.</text>
</comment>
<dbReference type="InterPro" id="IPR017871">
    <property type="entry name" value="ABC_transporter-like_CS"/>
</dbReference>
<dbReference type="GO" id="GO:0015807">
    <property type="term" value="P:L-amino acid transport"/>
    <property type="evidence" value="ECO:0007669"/>
    <property type="project" value="TreeGrafter"/>
</dbReference>
<evidence type="ECO:0000259" key="7">
    <source>
        <dbReference type="PROSITE" id="PS50893"/>
    </source>
</evidence>
<feature type="domain" description="ABC transporter" evidence="7">
    <location>
        <begin position="6"/>
        <end position="243"/>
    </location>
</feature>
<evidence type="ECO:0000256" key="6">
    <source>
        <dbReference type="ARBA" id="ARBA00022970"/>
    </source>
</evidence>
<dbReference type="Proteomes" id="UP000037660">
    <property type="component" value="Unassembled WGS sequence"/>
</dbReference>
<dbReference type="InterPro" id="IPR052156">
    <property type="entry name" value="BCAA_Transport_ATP-bd_LivF"/>
</dbReference>
<dbReference type="PANTHER" id="PTHR43820">
    <property type="entry name" value="HIGH-AFFINITY BRANCHED-CHAIN AMINO ACID TRANSPORT ATP-BINDING PROTEIN LIVF"/>
    <property type="match status" value="1"/>
</dbReference>
<evidence type="ECO:0000313" key="9">
    <source>
        <dbReference type="Proteomes" id="UP000037660"/>
    </source>
</evidence>
<dbReference type="SMART" id="SM00382">
    <property type="entry name" value="AAA"/>
    <property type="match status" value="1"/>
</dbReference>
<dbReference type="PANTHER" id="PTHR43820:SF2">
    <property type="entry name" value="ABC TRANSPORTER ATP-BINDING PROTEIN"/>
    <property type="match status" value="1"/>
</dbReference>
<dbReference type="GO" id="GO:0016887">
    <property type="term" value="F:ATP hydrolysis activity"/>
    <property type="evidence" value="ECO:0007669"/>
    <property type="project" value="InterPro"/>
</dbReference>
<evidence type="ECO:0000256" key="2">
    <source>
        <dbReference type="ARBA" id="ARBA00022448"/>
    </source>
</evidence>
<protein>
    <submittedName>
        <fullName evidence="8">Branched-chain amino acid transport ATP-binding protein LivF</fullName>
    </submittedName>
</protein>
<gene>
    <name evidence="8" type="ORF">ISF6_0684</name>
</gene>
<keyword evidence="2" id="KW-0813">Transport</keyword>
<dbReference type="GO" id="GO:0015658">
    <property type="term" value="F:branched-chain amino acid transmembrane transporter activity"/>
    <property type="evidence" value="ECO:0007669"/>
    <property type="project" value="TreeGrafter"/>
</dbReference>
<dbReference type="InterPro" id="IPR003439">
    <property type="entry name" value="ABC_transporter-like_ATP-bd"/>
</dbReference>
<keyword evidence="3" id="KW-0472">Membrane</keyword>
<dbReference type="RefSeq" id="WP_054019191.1">
    <property type="nucleotide sequence ID" value="NZ_BBYR01000014.1"/>
</dbReference>
<dbReference type="SUPFAM" id="SSF52540">
    <property type="entry name" value="P-loop containing nucleoside triphosphate hydrolases"/>
    <property type="match status" value="1"/>
</dbReference>
<comment type="similarity">
    <text evidence="1">Belongs to the ABC transporter superfamily.</text>
</comment>
<keyword evidence="5 8" id="KW-0067">ATP-binding</keyword>
<dbReference type="AlphaFoldDB" id="A0A0K8NXK9"/>
<proteinExistence type="inferred from homology"/>
<dbReference type="OrthoDB" id="9776369at2"/>
<keyword evidence="9" id="KW-1185">Reference proteome</keyword>
<dbReference type="Pfam" id="PF00005">
    <property type="entry name" value="ABC_tran"/>
    <property type="match status" value="1"/>
</dbReference>